<proteinExistence type="predicted"/>
<keyword evidence="3" id="KW-1185">Reference proteome</keyword>
<organism evidence="2 3">
    <name type="scientific">Jimgerdemannia flammicorona</name>
    <dbReference type="NCBI Taxonomy" id="994334"/>
    <lineage>
        <taxon>Eukaryota</taxon>
        <taxon>Fungi</taxon>
        <taxon>Fungi incertae sedis</taxon>
        <taxon>Mucoromycota</taxon>
        <taxon>Mucoromycotina</taxon>
        <taxon>Endogonomycetes</taxon>
        <taxon>Endogonales</taxon>
        <taxon>Endogonaceae</taxon>
        <taxon>Jimgerdemannia</taxon>
    </lineage>
</organism>
<dbReference type="AlphaFoldDB" id="A0A433Q905"/>
<evidence type="ECO:0000313" key="3">
    <source>
        <dbReference type="Proteomes" id="UP000274822"/>
    </source>
</evidence>
<dbReference type="Proteomes" id="UP000274822">
    <property type="component" value="Unassembled WGS sequence"/>
</dbReference>
<evidence type="ECO:0000313" key="2">
    <source>
        <dbReference type="EMBL" id="RUS26288.1"/>
    </source>
</evidence>
<name>A0A433Q905_9FUNG</name>
<protein>
    <submittedName>
        <fullName evidence="2">Uncharacterized protein</fullName>
    </submittedName>
</protein>
<sequence length="98" mass="10992">MREPISYSANSNPTVTAPARHIASKARETSPTQPPTMDDDMNDMDHLNIVIEESEPEPIRTTLFEERDYREQDWKVPHTRLPSTHPTGTSVTTASSGD</sequence>
<evidence type="ECO:0000256" key="1">
    <source>
        <dbReference type="SAM" id="MobiDB-lite"/>
    </source>
</evidence>
<dbReference type="EMBL" id="RBNJ01010825">
    <property type="protein sequence ID" value="RUS26288.1"/>
    <property type="molecule type" value="Genomic_DNA"/>
</dbReference>
<accession>A0A433Q905</accession>
<feature type="compositionally biased region" description="Polar residues" evidence="1">
    <location>
        <begin position="81"/>
        <end position="98"/>
    </location>
</feature>
<feature type="region of interest" description="Disordered" evidence="1">
    <location>
        <begin position="1"/>
        <end position="42"/>
    </location>
</feature>
<gene>
    <name evidence="2" type="ORF">BC938DRAFT_470967</name>
</gene>
<comment type="caution">
    <text evidence="2">The sequence shown here is derived from an EMBL/GenBank/DDBJ whole genome shotgun (WGS) entry which is preliminary data.</text>
</comment>
<feature type="region of interest" description="Disordered" evidence="1">
    <location>
        <begin position="74"/>
        <end position="98"/>
    </location>
</feature>
<reference evidence="2 3" key="1">
    <citation type="journal article" date="2018" name="New Phytol.">
        <title>Phylogenomics of Endogonaceae and evolution of mycorrhizas within Mucoromycota.</title>
        <authorList>
            <person name="Chang Y."/>
            <person name="Desiro A."/>
            <person name="Na H."/>
            <person name="Sandor L."/>
            <person name="Lipzen A."/>
            <person name="Clum A."/>
            <person name="Barry K."/>
            <person name="Grigoriev I.V."/>
            <person name="Martin F.M."/>
            <person name="Stajich J.E."/>
            <person name="Smith M.E."/>
            <person name="Bonito G."/>
            <person name="Spatafora J.W."/>
        </authorList>
    </citation>
    <scope>NUCLEOTIDE SEQUENCE [LARGE SCALE GENOMIC DNA]</scope>
    <source>
        <strain evidence="2 3">AD002</strain>
    </source>
</reference>